<evidence type="ECO:0000313" key="1">
    <source>
        <dbReference type="EMBL" id="BBY51340.1"/>
    </source>
</evidence>
<dbReference type="RefSeq" id="WP_163921825.1">
    <property type="nucleotide sequence ID" value="NZ_AP022593.1"/>
</dbReference>
<dbReference type="Proteomes" id="UP000467428">
    <property type="component" value="Chromosome"/>
</dbReference>
<dbReference type="EMBL" id="AP022593">
    <property type="protein sequence ID" value="BBY51340.1"/>
    <property type="molecule type" value="Genomic_DNA"/>
</dbReference>
<dbReference type="AlphaFoldDB" id="A0A7I7S4G0"/>
<geneLocation type="plasmid" evidence="2">
    <name>pjcm18538 dna</name>
</geneLocation>
<evidence type="ECO:0000313" key="2">
    <source>
        <dbReference type="Proteomes" id="UP000467428"/>
    </source>
</evidence>
<name>A0A7I7S4G0_9MYCO</name>
<proteinExistence type="predicted"/>
<organism evidence="1 2">
    <name type="scientific">Mycolicibacterium arabiense</name>
    <dbReference type="NCBI Taxonomy" id="1286181"/>
    <lineage>
        <taxon>Bacteria</taxon>
        <taxon>Bacillati</taxon>
        <taxon>Actinomycetota</taxon>
        <taxon>Actinomycetes</taxon>
        <taxon>Mycobacteriales</taxon>
        <taxon>Mycobacteriaceae</taxon>
        <taxon>Mycolicibacterium</taxon>
    </lineage>
</organism>
<dbReference type="KEGG" id="marz:MARA_48080"/>
<gene>
    <name evidence="1" type="ORF">MARA_48080</name>
</gene>
<reference evidence="1 2" key="1">
    <citation type="journal article" date="2019" name="Emerg. Microbes Infect.">
        <title>Comprehensive subspecies identification of 175 nontuberculous mycobacteria species based on 7547 genomic profiles.</title>
        <authorList>
            <person name="Matsumoto Y."/>
            <person name="Kinjo T."/>
            <person name="Motooka D."/>
            <person name="Nabeya D."/>
            <person name="Jung N."/>
            <person name="Uechi K."/>
            <person name="Horii T."/>
            <person name="Iida T."/>
            <person name="Fujita J."/>
            <person name="Nakamura S."/>
        </authorList>
    </citation>
    <scope>NUCLEOTIDE SEQUENCE [LARGE SCALE GENOMIC DNA]</scope>
    <source>
        <strain evidence="1 2">JCM 18538</strain>
    </source>
</reference>
<accession>A0A7I7S4G0</accession>
<protein>
    <submittedName>
        <fullName evidence="1">Uncharacterized protein</fullName>
    </submittedName>
</protein>
<keyword evidence="2" id="KW-1185">Reference proteome</keyword>
<sequence length="79" mass="8255">MNGEYVQQALADLVALTASDDAARSSAAPSTQAELSAVTIALALEDVFAIRLTDADIDSIDPNDPVALADLLDRARGQR</sequence>